<dbReference type="Pfam" id="PF09297">
    <property type="entry name" value="Zn_ribbon_NUD"/>
    <property type="match status" value="1"/>
</dbReference>
<dbReference type="InterPro" id="IPR020084">
    <property type="entry name" value="NUDIX_hydrolase_CS"/>
</dbReference>
<dbReference type="InterPro" id="IPR050241">
    <property type="entry name" value="NAD-cap_RNA_hydrolase_NudC"/>
</dbReference>
<feature type="domain" description="Nudix hydrolase" evidence="10">
    <location>
        <begin position="175"/>
        <end position="299"/>
    </location>
</feature>
<dbReference type="InterPro" id="IPR000086">
    <property type="entry name" value="NUDIX_hydrolase_dom"/>
</dbReference>
<dbReference type="PROSITE" id="PS51462">
    <property type="entry name" value="NUDIX"/>
    <property type="match status" value="1"/>
</dbReference>
<dbReference type="Gene3D" id="3.90.79.10">
    <property type="entry name" value="Nucleoside Triphosphate Pyrophosphohydrolase"/>
    <property type="match status" value="1"/>
</dbReference>
<dbReference type="SUPFAM" id="SSF55811">
    <property type="entry name" value="Nudix"/>
    <property type="match status" value="1"/>
</dbReference>
<dbReference type="PROSITE" id="PS00893">
    <property type="entry name" value="NUDIX_BOX"/>
    <property type="match status" value="1"/>
</dbReference>
<comment type="cofactor">
    <cofactor evidence="1">
        <name>Mg(2+)</name>
        <dbReference type="ChEBI" id="CHEBI:18420"/>
    </cofactor>
</comment>
<dbReference type="EMBL" id="QYBC01000027">
    <property type="protein sequence ID" value="RYB01855.1"/>
    <property type="molecule type" value="Genomic_DNA"/>
</dbReference>
<sequence length="312" mass="33378">MTPADFAKSSASLGFAHNALDRLANRRDDEDFQRDAATAPGARTLAVLGESVAVKRGAGSALDLWFGFGEAEALGRTGQRVFLGTDARGPAFAVQVESETEAPLAAQDGLELLNLRQVAAEGGVAPDDVGALAEGKSLLSWHASHRFCGRCGTATESSTSGWKRICLQCGLHHFPRTDPVVIMLAVDGERCLLGRQPRFPAGMYSCLAGFLEPGETIEEAVRREIGEEAGIRCGAVTYLGCQPWPFPSSLMIGCVVEAASTEITIDRDELEDARWFTRDAVRAMLDGRHPEGLTCPMPMAIAHHIVLAWAGD</sequence>
<dbReference type="Proteomes" id="UP000289411">
    <property type="component" value="Unassembled WGS sequence"/>
</dbReference>
<dbReference type="OrthoDB" id="9791656at2"/>
<dbReference type="InterPro" id="IPR015376">
    <property type="entry name" value="Znr_NADH_PPase"/>
</dbReference>
<protein>
    <recommendedName>
        <fullName evidence="4">NAD(+) diphosphatase</fullName>
        <ecNumber evidence="4">3.6.1.22</ecNumber>
    </recommendedName>
</protein>
<proteinExistence type="inferred from homology"/>
<dbReference type="GO" id="GO:0110153">
    <property type="term" value="F:RNA NAD-cap (NMN-forming) hydrolase activity"/>
    <property type="evidence" value="ECO:0007669"/>
    <property type="project" value="RHEA"/>
</dbReference>
<evidence type="ECO:0000256" key="6">
    <source>
        <dbReference type="ARBA" id="ARBA00022801"/>
    </source>
</evidence>
<dbReference type="Gene3D" id="3.90.79.20">
    <property type="match status" value="1"/>
</dbReference>
<dbReference type="EC" id="3.6.1.22" evidence="4"/>
<dbReference type="RefSeq" id="WP_129221772.1">
    <property type="nucleotide sequence ID" value="NZ_QYBC01000027.1"/>
</dbReference>
<dbReference type="GO" id="GO:0035529">
    <property type="term" value="F:NADH pyrophosphatase activity"/>
    <property type="evidence" value="ECO:0007669"/>
    <property type="project" value="TreeGrafter"/>
</dbReference>
<comment type="cofactor">
    <cofactor evidence="2">
        <name>Zn(2+)</name>
        <dbReference type="ChEBI" id="CHEBI:29105"/>
    </cofactor>
</comment>
<evidence type="ECO:0000256" key="2">
    <source>
        <dbReference type="ARBA" id="ARBA00001947"/>
    </source>
</evidence>
<keyword evidence="7" id="KW-0460">Magnesium</keyword>
<dbReference type="AlphaFoldDB" id="A0A4Q2R5P1"/>
<keyword evidence="12" id="KW-1185">Reference proteome</keyword>
<dbReference type="InterPro" id="IPR015375">
    <property type="entry name" value="NADH_PPase-like_N"/>
</dbReference>
<dbReference type="GO" id="GO:0019677">
    <property type="term" value="P:NAD+ catabolic process"/>
    <property type="evidence" value="ECO:0007669"/>
    <property type="project" value="TreeGrafter"/>
</dbReference>
<keyword evidence="8" id="KW-0520">NAD</keyword>
<evidence type="ECO:0000256" key="9">
    <source>
        <dbReference type="ARBA" id="ARBA00023679"/>
    </source>
</evidence>
<dbReference type="InterPro" id="IPR049734">
    <property type="entry name" value="NudC-like_C"/>
</dbReference>
<reference evidence="11 12" key="2">
    <citation type="submission" date="2019-02" db="EMBL/GenBank/DDBJ databases">
        <title>'Lichenibacterium ramalinii' gen. nov. sp. nov., 'Lichenibacterium minor' gen. nov. sp. nov.</title>
        <authorList>
            <person name="Pankratov T."/>
        </authorList>
    </citation>
    <scope>NUCLEOTIDE SEQUENCE [LARGE SCALE GENOMIC DNA]</scope>
    <source>
        <strain evidence="11 12">RmlP001</strain>
    </source>
</reference>
<reference evidence="11 12" key="1">
    <citation type="submission" date="2018-09" db="EMBL/GenBank/DDBJ databases">
        <authorList>
            <person name="Grouzdev D.S."/>
            <person name="Krutkina M.S."/>
        </authorList>
    </citation>
    <scope>NUCLEOTIDE SEQUENCE [LARGE SCALE GENOMIC DNA]</scope>
    <source>
        <strain evidence="11 12">RmlP001</strain>
    </source>
</reference>
<comment type="similarity">
    <text evidence="3">Belongs to the Nudix hydrolase family. NudC subfamily.</text>
</comment>
<organism evidence="11 12">
    <name type="scientific">Lichenibacterium ramalinae</name>
    <dbReference type="NCBI Taxonomy" id="2316527"/>
    <lineage>
        <taxon>Bacteria</taxon>
        <taxon>Pseudomonadati</taxon>
        <taxon>Pseudomonadota</taxon>
        <taxon>Alphaproteobacteria</taxon>
        <taxon>Hyphomicrobiales</taxon>
        <taxon>Lichenihabitantaceae</taxon>
        <taxon>Lichenibacterium</taxon>
    </lineage>
</organism>
<dbReference type="Pfam" id="PF09296">
    <property type="entry name" value="NUDIX-like"/>
    <property type="match status" value="1"/>
</dbReference>
<name>A0A4Q2R5P1_9HYPH</name>
<evidence type="ECO:0000256" key="4">
    <source>
        <dbReference type="ARBA" id="ARBA00012381"/>
    </source>
</evidence>
<dbReference type="GO" id="GO:0006742">
    <property type="term" value="P:NADP+ catabolic process"/>
    <property type="evidence" value="ECO:0007669"/>
    <property type="project" value="TreeGrafter"/>
</dbReference>
<gene>
    <name evidence="11" type="ORF">D3272_23990</name>
</gene>
<comment type="caution">
    <text evidence="11">The sequence shown here is derived from an EMBL/GenBank/DDBJ whole genome shotgun (WGS) entry which is preliminary data.</text>
</comment>
<evidence type="ECO:0000256" key="1">
    <source>
        <dbReference type="ARBA" id="ARBA00001946"/>
    </source>
</evidence>
<evidence type="ECO:0000256" key="5">
    <source>
        <dbReference type="ARBA" id="ARBA00022723"/>
    </source>
</evidence>
<dbReference type="NCBIfam" id="NF001299">
    <property type="entry name" value="PRK00241.1"/>
    <property type="match status" value="1"/>
</dbReference>
<dbReference type="GO" id="GO:0005829">
    <property type="term" value="C:cytosol"/>
    <property type="evidence" value="ECO:0007669"/>
    <property type="project" value="TreeGrafter"/>
</dbReference>
<keyword evidence="6 11" id="KW-0378">Hydrolase</keyword>
<evidence type="ECO:0000256" key="7">
    <source>
        <dbReference type="ARBA" id="ARBA00022842"/>
    </source>
</evidence>
<dbReference type="InterPro" id="IPR015797">
    <property type="entry name" value="NUDIX_hydrolase-like_dom_sf"/>
</dbReference>
<comment type="catalytic activity">
    <reaction evidence="9">
        <text>a 5'-end NAD(+)-phospho-ribonucleoside in mRNA + H2O = a 5'-end phospho-adenosine-phospho-ribonucleoside in mRNA + beta-nicotinamide D-ribonucleotide + 2 H(+)</text>
        <dbReference type="Rhea" id="RHEA:60876"/>
        <dbReference type="Rhea" id="RHEA-COMP:15698"/>
        <dbReference type="Rhea" id="RHEA-COMP:15719"/>
        <dbReference type="ChEBI" id="CHEBI:14649"/>
        <dbReference type="ChEBI" id="CHEBI:15377"/>
        <dbReference type="ChEBI" id="CHEBI:15378"/>
        <dbReference type="ChEBI" id="CHEBI:144029"/>
        <dbReference type="ChEBI" id="CHEBI:144051"/>
    </reaction>
    <physiologicalReaction direction="left-to-right" evidence="9">
        <dbReference type="Rhea" id="RHEA:60877"/>
    </physiologicalReaction>
</comment>
<dbReference type="CDD" id="cd03429">
    <property type="entry name" value="NUDIX_NADH_pyrophosphatase_Nudt13"/>
    <property type="match status" value="1"/>
</dbReference>
<dbReference type="PANTHER" id="PTHR42904:SF6">
    <property type="entry name" value="NAD-CAPPED RNA HYDROLASE NUDT12"/>
    <property type="match status" value="1"/>
</dbReference>
<evidence type="ECO:0000256" key="8">
    <source>
        <dbReference type="ARBA" id="ARBA00023027"/>
    </source>
</evidence>
<dbReference type="PANTHER" id="PTHR42904">
    <property type="entry name" value="NUDIX HYDROLASE, NUDC SUBFAMILY"/>
    <property type="match status" value="1"/>
</dbReference>
<accession>A0A4Q2R5P1</accession>
<evidence type="ECO:0000256" key="3">
    <source>
        <dbReference type="ARBA" id="ARBA00009595"/>
    </source>
</evidence>
<evidence type="ECO:0000313" key="11">
    <source>
        <dbReference type="EMBL" id="RYB01855.1"/>
    </source>
</evidence>
<evidence type="ECO:0000313" key="12">
    <source>
        <dbReference type="Proteomes" id="UP000289411"/>
    </source>
</evidence>
<dbReference type="GO" id="GO:0046872">
    <property type="term" value="F:metal ion binding"/>
    <property type="evidence" value="ECO:0007669"/>
    <property type="project" value="UniProtKB-KW"/>
</dbReference>
<dbReference type="Pfam" id="PF00293">
    <property type="entry name" value="NUDIX"/>
    <property type="match status" value="1"/>
</dbReference>
<evidence type="ECO:0000259" key="10">
    <source>
        <dbReference type="PROSITE" id="PS51462"/>
    </source>
</evidence>
<keyword evidence="5" id="KW-0479">Metal-binding</keyword>